<evidence type="ECO:0000313" key="6">
    <source>
        <dbReference type="Proteomes" id="UP001385389"/>
    </source>
</evidence>
<evidence type="ECO:0000256" key="2">
    <source>
        <dbReference type="ARBA" id="ARBA00022723"/>
    </source>
</evidence>
<sequence>MKTFRTMLFMPGNNPGMLASAGNLGADSVILDLEDAVAPGEKDAARILVRRTLTDLRPENVTCVVRINGLDTPYWRDDLAAAVTGGTDVILLPKCEHPDMLREIADFIGTSSRNGGAIKIMALVESALGIENASAIASFGGPLIGMLLGAEDLTAGMGAKRTPEGDEIAYARGRMLMACKAAGIAAVDTPFPFVTDMEGLAKDAAYAAQLGFSGKALISPHHVHAVKTAFMPTAEQIAWASRVIETAEAAERDGKGAVSLDGMMIDLPIIKRAKSVLQMAE</sequence>
<dbReference type="GO" id="GO:0016829">
    <property type="term" value="F:lyase activity"/>
    <property type="evidence" value="ECO:0007669"/>
    <property type="project" value="UniProtKB-KW"/>
</dbReference>
<dbReference type="SUPFAM" id="SSF51621">
    <property type="entry name" value="Phosphoenolpyruvate/pyruvate domain"/>
    <property type="match status" value="1"/>
</dbReference>
<proteinExistence type="predicted"/>
<dbReference type="PIRSF" id="PIRSF015582">
    <property type="entry name" value="Cit_lyase_B"/>
    <property type="match status" value="1"/>
</dbReference>
<comment type="cofactor">
    <cofactor evidence="1">
        <name>Mg(2+)</name>
        <dbReference type="ChEBI" id="CHEBI:18420"/>
    </cofactor>
</comment>
<dbReference type="InterPro" id="IPR005000">
    <property type="entry name" value="Aldolase/citrate-lyase_domain"/>
</dbReference>
<dbReference type="PANTHER" id="PTHR32308">
    <property type="entry name" value="LYASE BETA SUBUNIT, PUTATIVE (AFU_ORTHOLOGUE AFUA_4G13030)-RELATED"/>
    <property type="match status" value="1"/>
</dbReference>
<protein>
    <submittedName>
        <fullName evidence="5">CoA ester lyase</fullName>
    </submittedName>
</protein>
<evidence type="ECO:0000256" key="1">
    <source>
        <dbReference type="ARBA" id="ARBA00001946"/>
    </source>
</evidence>
<keyword evidence="6" id="KW-1185">Reference proteome</keyword>
<dbReference type="InterPro" id="IPR011206">
    <property type="entry name" value="Citrate_lyase_beta/mcl1/mcl2"/>
</dbReference>
<dbReference type="PANTHER" id="PTHR32308:SF0">
    <property type="entry name" value="HPCH_HPAI ALDOLASE_CITRATE LYASE DOMAIN-CONTAINING PROTEIN"/>
    <property type="match status" value="1"/>
</dbReference>
<keyword evidence="3" id="KW-0460">Magnesium</keyword>
<keyword evidence="5" id="KW-0456">Lyase</keyword>
<dbReference type="Pfam" id="PF03328">
    <property type="entry name" value="HpcH_HpaI"/>
    <property type="match status" value="1"/>
</dbReference>
<evidence type="ECO:0000259" key="4">
    <source>
        <dbReference type="Pfam" id="PF03328"/>
    </source>
</evidence>
<keyword evidence="2" id="KW-0479">Metal-binding</keyword>
<gene>
    <name evidence="5" type="ORF">V8V93_10295</name>
</gene>
<dbReference type="InterPro" id="IPR040442">
    <property type="entry name" value="Pyrv_kinase-like_dom_sf"/>
</dbReference>
<dbReference type="Gene3D" id="3.20.20.60">
    <property type="entry name" value="Phosphoenolpyruvate-binding domains"/>
    <property type="match status" value="1"/>
</dbReference>
<accession>A0ABZ2IRX9</accession>
<feature type="domain" description="HpcH/HpaI aldolase/citrate lyase" evidence="4">
    <location>
        <begin position="5"/>
        <end position="220"/>
    </location>
</feature>
<dbReference type="Proteomes" id="UP001385389">
    <property type="component" value="Chromosome"/>
</dbReference>
<evidence type="ECO:0000313" key="5">
    <source>
        <dbReference type="EMBL" id="WWX20848.1"/>
    </source>
</evidence>
<organism evidence="5 6">
    <name type="scientific">Pseudodesulfovibrio methanolicus</name>
    <dbReference type="NCBI Taxonomy" id="3126690"/>
    <lineage>
        <taxon>Bacteria</taxon>
        <taxon>Pseudomonadati</taxon>
        <taxon>Thermodesulfobacteriota</taxon>
        <taxon>Desulfovibrionia</taxon>
        <taxon>Desulfovibrionales</taxon>
        <taxon>Desulfovibrionaceae</taxon>
    </lineage>
</organism>
<dbReference type="InterPro" id="IPR015813">
    <property type="entry name" value="Pyrv/PenolPyrv_kinase-like_dom"/>
</dbReference>
<evidence type="ECO:0000256" key="3">
    <source>
        <dbReference type="ARBA" id="ARBA00022842"/>
    </source>
</evidence>
<reference evidence="5 6" key="1">
    <citation type="submission" date="2024-03" db="EMBL/GenBank/DDBJ databases">
        <title>Phenotype and Genome Characterization of a Sulfate-Reducing Bacterium Pseudodesulfovibrio sp. strain 5S69, isolated from Petroleum Reservoir in Tatarstan (Russia).</title>
        <authorList>
            <person name="Bidzhieva S.K."/>
            <person name="Kadnikov V."/>
            <person name="Tourova T.P."/>
            <person name="Samigullina S.R."/>
            <person name="Sokolova D.S."/>
            <person name="Poltaraus A.B."/>
            <person name="Avtukh A.N."/>
            <person name="Tereshina V.M."/>
            <person name="Mardanov A.V."/>
            <person name="Nazina T.N."/>
        </authorList>
    </citation>
    <scope>NUCLEOTIDE SEQUENCE [LARGE SCALE GENOMIC DNA]</scope>
    <source>
        <strain evidence="5 6">5S69</strain>
    </source>
</reference>
<name>A0ABZ2IRX9_9BACT</name>
<dbReference type="EMBL" id="CP146609">
    <property type="protein sequence ID" value="WWX20848.1"/>
    <property type="molecule type" value="Genomic_DNA"/>
</dbReference>
<dbReference type="RefSeq" id="WP_338666593.1">
    <property type="nucleotide sequence ID" value="NZ_CP146609.1"/>
</dbReference>